<name>A0ABW7IAZ0_9RHOB</name>
<evidence type="ECO:0000313" key="2">
    <source>
        <dbReference type="Proteomes" id="UP001607157"/>
    </source>
</evidence>
<comment type="caution">
    <text evidence="1">The sequence shown here is derived from an EMBL/GenBank/DDBJ whole genome shotgun (WGS) entry which is preliminary data.</text>
</comment>
<dbReference type="RefSeq" id="WP_377171943.1">
    <property type="nucleotide sequence ID" value="NZ_JBHTJC010000003.1"/>
</dbReference>
<organism evidence="1 2">
    <name type="scientific">Roseovarius aquimarinus</name>
    <dbReference type="NCBI Taxonomy" id="1229156"/>
    <lineage>
        <taxon>Bacteria</taxon>
        <taxon>Pseudomonadati</taxon>
        <taxon>Pseudomonadota</taxon>
        <taxon>Alphaproteobacteria</taxon>
        <taxon>Rhodobacterales</taxon>
        <taxon>Roseobacteraceae</taxon>
        <taxon>Roseovarius</taxon>
    </lineage>
</organism>
<accession>A0ABW7IAZ0</accession>
<keyword evidence="2" id="KW-1185">Reference proteome</keyword>
<protein>
    <submittedName>
        <fullName evidence="1">Uncharacterized protein</fullName>
    </submittedName>
</protein>
<reference evidence="1 2" key="1">
    <citation type="submission" date="2024-10" db="EMBL/GenBank/DDBJ databases">
        <authorList>
            <person name="Yang X.-N."/>
        </authorList>
    </citation>
    <scope>NUCLEOTIDE SEQUENCE [LARGE SCALE GENOMIC DNA]</scope>
    <source>
        <strain evidence="1 2">CAU 1059</strain>
    </source>
</reference>
<dbReference type="EMBL" id="JBIHMM010000003">
    <property type="protein sequence ID" value="MFH0254620.1"/>
    <property type="molecule type" value="Genomic_DNA"/>
</dbReference>
<dbReference type="Proteomes" id="UP001607157">
    <property type="component" value="Unassembled WGS sequence"/>
</dbReference>
<evidence type="ECO:0000313" key="1">
    <source>
        <dbReference type="EMBL" id="MFH0254620.1"/>
    </source>
</evidence>
<sequence>MYRTIKIGSCTLIQGIFVGELPDGRIQIADGNRIYCGIPVSRAA</sequence>
<proteinExistence type="predicted"/>
<gene>
    <name evidence="1" type="ORF">ACGRVM_12010</name>
</gene>